<proteinExistence type="predicted"/>
<feature type="domain" description="Histidine kinase" evidence="16">
    <location>
        <begin position="208"/>
        <end position="454"/>
    </location>
</feature>
<keyword evidence="7" id="KW-0808">Transferase</keyword>
<evidence type="ECO:0000256" key="15">
    <source>
        <dbReference type="SAM" id="Phobius"/>
    </source>
</evidence>
<comment type="catalytic activity">
    <reaction evidence="1">
        <text>ATP + protein L-histidine = ADP + protein N-phospho-L-histidine.</text>
        <dbReference type="EC" id="2.7.13.3"/>
    </reaction>
</comment>
<dbReference type="GO" id="GO:0005524">
    <property type="term" value="F:ATP binding"/>
    <property type="evidence" value="ECO:0007669"/>
    <property type="project" value="UniProtKB-KW"/>
</dbReference>
<dbReference type="Proteomes" id="UP000273675">
    <property type="component" value="Unassembled WGS sequence"/>
</dbReference>
<reference evidence="17 18" key="1">
    <citation type="submission" date="2018-10" db="EMBL/GenBank/DDBJ databases">
        <title>Genomic Encyclopedia of Type Strains, Phase IV (KMG-IV): sequencing the most valuable type-strain genomes for metagenomic binning, comparative biology and taxonomic classification.</title>
        <authorList>
            <person name="Goeker M."/>
        </authorList>
    </citation>
    <scope>NUCLEOTIDE SEQUENCE [LARGE SCALE GENOMIC DNA]</scope>
    <source>
        <strain evidence="17 18">DSM 4734</strain>
    </source>
</reference>
<protein>
    <recommendedName>
        <fullName evidence="4">histidine kinase</fullName>
        <ecNumber evidence="4">2.7.13.3</ecNumber>
    </recommendedName>
</protein>
<evidence type="ECO:0000313" key="17">
    <source>
        <dbReference type="EMBL" id="RKR03849.1"/>
    </source>
</evidence>
<keyword evidence="13" id="KW-0902">Two-component regulatory system</keyword>
<sequence>MSNKRDSEAPLIRIRRRDTAAVAALGSMVLILFWLFGELGLLETVVAIATIAALSTFYYLTVRTTLNPLPDPASRREHEASGPDSPANAKLMLDSLPIPVLLIGAGGRIEIANPAAREFLGLGPVTGHLSAVLRQPQVLEAVSAALRGQTVDPVEYSMMAPVESHVRAFVAPVASQGDPAQPWRAMLVLSDETSIKRADRMRADFLANASHELRTPLASLAGFIETLRGHAKDDPDARDRFLGIMFDQTERMQRLINDLLSLSRVEMDEHVLPGGTADMAAIIDDVVDVLRPQITEKSITLSVEADPATAMGDRDQLLEVVMNLVENAIKYSEPGATVTLQLSNDLTRDQAERPGLLLGEGASRLTLAAPSSDAGDRFVAVRIRDAGKGIERRNLPRLSERFYRVDGQKSGPREGTGLGLAIVKHIINRHRGGFTVESLPGAGSVFTVFLPVMKRMPKTSQTPRA</sequence>
<keyword evidence="9" id="KW-0547">Nucleotide-binding</keyword>
<dbReference type="Pfam" id="PF02518">
    <property type="entry name" value="HATPase_c"/>
    <property type="match status" value="1"/>
</dbReference>
<evidence type="ECO:0000256" key="4">
    <source>
        <dbReference type="ARBA" id="ARBA00012438"/>
    </source>
</evidence>
<keyword evidence="5" id="KW-1003">Cell membrane</keyword>
<keyword evidence="10 17" id="KW-0418">Kinase</keyword>
<keyword evidence="6" id="KW-0597">Phosphoprotein</keyword>
<evidence type="ECO:0000256" key="2">
    <source>
        <dbReference type="ARBA" id="ARBA00004141"/>
    </source>
</evidence>
<dbReference type="InterPro" id="IPR003594">
    <property type="entry name" value="HATPase_dom"/>
</dbReference>
<dbReference type="Gene3D" id="3.30.565.10">
    <property type="entry name" value="Histidine kinase-like ATPase, C-terminal domain"/>
    <property type="match status" value="1"/>
</dbReference>
<dbReference type="GO" id="GO:0005886">
    <property type="term" value="C:plasma membrane"/>
    <property type="evidence" value="ECO:0007669"/>
    <property type="project" value="UniProtKB-SubCell"/>
</dbReference>
<dbReference type="CDD" id="cd00082">
    <property type="entry name" value="HisKA"/>
    <property type="match status" value="1"/>
</dbReference>
<dbReference type="InterPro" id="IPR036890">
    <property type="entry name" value="HATPase_C_sf"/>
</dbReference>
<keyword evidence="8 15" id="KW-0812">Transmembrane</keyword>
<feature type="transmembrane region" description="Helical" evidence="15">
    <location>
        <begin position="20"/>
        <end position="36"/>
    </location>
</feature>
<evidence type="ECO:0000256" key="1">
    <source>
        <dbReference type="ARBA" id="ARBA00000085"/>
    </source>
</evidence>
<dbReference type="AlphaFoldDB" id="A0A495DPC5"/>
<comment type="subcellular location">
    <subcellularLocation>
        <location evidence="3">Cell membrane</location>
    </subcellularLocation>
    <subcellularLocation>
        <location evidence="2">Membrane</location>
        <topology evidence="2">Multi-pass membrane protein</topology>
    </subcellularLocation>
</comment>
<dbReference type="GO" id="GO:0007234">
    <property type="term" value="P:osmosensory signaling via phosphorelay pathway"/>
    <property type="evidence" value="ECO:0007669"/>
    <property type="project" value="TreeGrafter"/>
</dbReference>
<evidence type="ECO:0000313" key="18">
    <source>
        <dbReference type="Proteomes" id="UP000273675"/>
    </source>
</evidence>
<dbReference type="InterPro" id="IPR035965">
    <property type="entry name" value="PAS-like_dom_sf"/>
</dbReference>
<evidence type="ECO:0000256" key="11">
    <source>
        <dbReference type="ARBA" id="ARBA00022840"/>
    </source>
</evidence>
<dbReference type="SUPFAM" id="SSF55785">
    <property type="entry name" value="PYP-like sensor domain (PAS domain)"/>
    <property type="match status" value="1"/>
</dbReference>
<dbReference type="SMART" id="SM00387">
    <property type="entry name" value="HATPase_c"/>
    <property type="match status" value="1"/>
</dbReference>
<dbReference type="GO" id="GO:0030295">
    <property type="term" value="F:protein kinase activator activity"/>
    <property type="evidence" value="ECO:0007669"/>
    <property type="project" value="TreeGrafter"/>
</dbReference>
<evidence type="ECO:0000256" key="8">
    <source>
        <dbReference type="ARBA" id="ARBA00022692"/>
    </source>
</evidence>
<dbReference type="InterPro" id="IPR003661">
    <property type="entry name" value="HisK_dim/P_dom"/>
</dbReference>
<evidence type="ECO:0000256" key="3">
    <source>
        <dbReference type="ARBA" id="ARBA00004236"/>
    </source>
</evidence>
<dbReference type="PANTHER" id="PTHR42878:SF7">
    <property type="entry name" value="SENSOR HISTIDINE KINASE GLRK"/>
    <property type="match status" value="1"/>
</dbReference>
<dbReference type="PANTHER" id="PTHR42878">
    <property type="entry name" value="TWO-COMPONENT HISTIDINE KINASE"/>
    <property type="match status" value="1"/>
</dbReference>
<dbReference type="SUPFAM" id="SSF47384">
    <property type="entry name" value="Homodimeric domain of signal transducing histidine kinase"/>
    <property type="match status" value="1"/>
</dbReference>
<evidence type="ECO:0000259" key="16">
    <source>
        <dbReference type="PROSITE" id="PS50109"/>
    </source>
</evidence>
<evidence type="ECO:0000256" key="9">
    <source>
        <dbReference type="ARBA" id="ARBA00022741"/>
    </source>
</evidence>
<name>A0A495DPC5_9PROT</name>
<dbReference type="InterPro" id="IPR004358">
    <property type="entry name" value="Sig_transdc_His_kin-like_C"/>
</dbReference>
<dbReference type="InterPro" id="IPR005467">
    <property type="entry name" value="His_kinase_dom"/>
</dbReference>
<keyword evidence="11" id="KW-0067">ATP-binding</keyword>
<evidence type="ECO:0000256" key="7">
    <source>
        <dbReference type="ARBA" id="ARBA00022679"/>
    </source>
</evidence>
<dbReference type="InterPro" id="IPR036097">
    <property type="entry name" value="HisK_dim/P_sf"/>
</dbReference>
<keyword evidence="12 15" id="KW-1133">Transmembrane helix</keyword>
<dbReference type="CDD" id="cd00130">
    <property type="entry name" value="PAS"/>
    <property type="match status" value="1"/>
</dbReference>
<dbReference type="Pfam" id="PF00512">
    <property type="entry name" value="HisKA"/>
    <property type="match status" value="1"/>
</dbReference>
<dbReference type="Gene3D" id="1.10.287.130">
    <property type="match status" value="1"/>
</dbReference>
<dbReference type="SMART" id="SM00388">
    <property type="entry name" value="HisKA"/>
    <property type="match status" value="1"/>
</dbReference>
<dbReference type="PRINTS" id="PR00344">
    <property type="entry name" value="BCTRLSENSOR"/>
</dbReference>
<accession>A0A495DPC5</accession>
<gene>
    <name evidence="17" type="ORF">C7435_0291</name>
</gene>
<dbReference type="GO" id="GO:0000156">
    <property type="term" value="F:phosphorelay response regulator activity"/>
    <property type="evidence" value="ECO:0007669"/>
    <property type="project" value="TreeGrafter"/>
</dbReference>
<dbReference type="RefSeq" id="WP_233350648.1">
    <property type="nucleotide sequence ID" value="NZ_RBIM01000001.1"/>
</dbReference>
<dbReference type="SUPFAM" id="SSF55874">
    <property type="entry name" value="ATPase domain of HSP90 chaperone/DNA topoisomerase II/histidine kinase"/>
    <property type="match status" value="1"/>
</dbReference>
<evidence type="ECO:0000256" key="5">
    <source>
        <dbReference type="ARBA" id="ARBA00022475"/>
    </source>
</evidence>
<evidence type="ECO:0000256" key="13">
    <source>
        <dbReference type="ARBA" id="ARBA00023012"/>
    </source>
</evidence>
<evidence type="ECO:0000256" key="6">
    <source>
        <dbReference type="ARBA" id="ARBA00022553"/>
    </source>
</evidence>
<evidence type="ECO:0000256" key="10">
    <source>
        <dbReference type="ARBA" id="ARBA00022777"/>
    </source>
</evidence>
<dbReference type="EMBL" id="RBIM01000001">
    <property type="protein sequence ID" value="RKR03849.1"/>
    <property type="molecule type" value="Genomic_DNA"/>
</dbReference>
<comment type="caution">
    <text evidence="17">The sequence shown here is derived from an EMBL/GenBank/DDBJ whole genome shotgun (WGS) entry which is preliminary data.</text>
</comment>
<dbReference type="PROSITE" id="PS50109">
    <property type="entry name" value="HIS_KIN"/>
    <property type="match status" value="1"/>
</dbReference>
<dbReference type="FunFam" id="1.10.287.130:FF:000008">
    <property type="entry name" value="Two-component sensor histidine kinase"/>
    <property type="match status" value="1"/>
</dbReference>
<dbReference type="InterPro" id="IPR000014">
    <property type="entry name" value="PAS"/>
</dbReference>
<dbReference type="InterPro" id="IPR050351">
    <property type="entry name" value="BphY/WalK/GraS-like"/>
</dbReference>
<dbReference type="EC" id="2.7.13.3" evidence="4"/>
<evidence type="ECO:0000256" key="14">
    <source>
        <dbReference type="ARBA" id="ARBA00023136"/>
    </source>
</evidence>
<evidence type="ECO:0000256" key="12">
    <source>
        <dbReference type="ARBA" id="ARBA00022989"/>
    </source>
</evidence>
<dbReference type="GO" id="GO:0000155">
    <property type="term" value="F:phosphorelay sensor kinase activity"/>
    <property type="evidence" value="ECO:0007669"/>
    <property type="project" value="InterPro"/>
</dbReference>
<organism evidence="17 18">
    <name type="scientific">Maricaulis maris</name>
    <dbReference type="NCBI Taxonomy" id="74318"/>
    <lineage>
        <taxon>Bacteria</taxon>
        <taxon>Pseudomonadati</taxon>
        <taxon>Pseudomonadota</taxon>
        <taxon>Alphaproteobacteria</taxon>
        <taxon>Maricaulales</taxon>
        <taxon>Maricaulaceae</taxon>
        <taxon>Maricaulis</taxon>
    </lineage>
</organism>
<keyword evidence="14 15" id="KW-0472">Membrane</keyword>